<name>A0A6A6WWQ0_9PLEO</name>
<keyword evidence="7" id="KW-1185">Reference proteome</keyword>
<dbReference type="GO" id="GO:0006508">
    <property type="term" value="P:proteolysis"/>
    <property type="evidence" value="ECO:0007669"/>
    <property type="project" value="UniProtKB-KW"/>
</dbReference>
<accession>A0A6A6WWQ0</accession>
<keyword evidence="3" id="KW-0378">Hydrolase</keyword>
<protein>
    <recommendedName>
        <fullName evidence="5">Ubiquitin-like protease family profile domain-containing protein</fullName>
    </recommendedName>
</protein>
<feature type="compositionally biased region" description="Basic and acidic residues" evidence="4">
    <location>
        <begin position="829"/>
        <end position="838"/>
    </location>
</feature>
<dbReference type="OrthoDB" id="3687719at2759"/>
<evidence type="ECO:0000256" key="2">
    <source>
        <dbReference type="ARBA" id="ARBA00022670"/>
    </source>
</evidence>
<keyword evidence="2" id="KW-0645">Protease</keyword>
<dbReference type="Gene3D" id="3.40.395.10">
    <property type="entry name" value="Adenoviral Proteinase, Chain A"/>
    <property type="match status" value="1"/>
</dbReference>
<evidence type="ECO:0000313" key="7">
    <source>
        <dbReference type="Proteomes" id="UP000799757"/>
    </source>
</evidence>
<dbReference type="GO" id="GO:0008234">
    <property type="term" value="F:cysteine-type peptidase activity"/>
    <property type="evidence" value="ECO:0007669"/>
    <property type="project" value="InterPro"/>
</dbReference>
<feature type="domain" description="Ubiquitin-like protease family profile" evidence="5">
    <location>
        <begin position="39"/>
        <end position="281"/>
    </location>
</feature>
<comment type="similarity">
    <text evidence="1">Belongs to the peptidase C48 family.</text>
</comment>
<dbReference type="InterPro" id="IPR038765">
    <property type="entry name" value="Papain-like_cys_pep_sf"/>
</dbReference>
<organism evidence="6 7">
    <name type="scientific">Melanomma pulvis-pyrius CBS 109.77</name>
    <dbReference type="NCBI Taxonomy" id="1314802"/>
    <lineage>
        <taxon>Eukaryota</taxon>
        <taxon>Fungi</taxon>
        <taxon>Dikarya</taxon>
        <taxon>Ascomycota</taxon>
        <taxon>Pezizomycotina</taxon>
        <taxon>Dothideomycetes</taxon>
        <taxon>Pleosporomycetidae</taxon>
        <taxon>Pleosporales</taxon>
        <taxon>Melanommataceae</taxon>
        <taxon>Melanomma</taxon>
    </lineage>
</organism>
<dbReference type="EMBL" id="MU002222">
    <property type="protein sequence ID" value="KAF2788365.1"/>
    <property type="molecule type" value="Genomic_DNA"/>
</dbReference>
<dbReference type="PROSITE" id="PS50600">
    <property type="entry name" value="ULP_PROTEASE"/>
    <property type="match status" value="1"/>
</dbReference>
<feature type="region of interest" description="Disordered" evidence="4">
    <location>
        <begin position="423"/>
        <end position="465"/>
    </location>
</feature>
<evidence type="ECO:0000259" key="5">
    <source>
        <dbReference type="PROSITE" id="PS50600"/>
    </source>
</evidence>
<reference evidence="6" key="1">
    <citation type="journal article" date="2020" name="Stud. Mycol.">
        <title>101 Dothideomycetes genomes: a test case for predicting lifestyles and emergence of pathogens.</title>
        <authorList>
            <person name="Haridas S."/>
            <person name="Albert R."/>
            <person name="Binder M."/>
            <person name="Bloem J."/>
            <person name="Labutti K."/>
            <person name="Salamov A."/>
            <person name="Andreopoulos B."/>
            <person name="Baker S."/>
            <person name="Barry K."/>
            <person name="Bills G."/>
            <person name="Bluhm B."/>
            <person name="Cannon C."/>
            <person name="Castanera R."/>
            <person name="Culley D."/>
            <person name="Daum C."/>
            <person name="Ezra D."/>
            <person name="Gonzalez J."/>
            <person name="Henrissat B."/>
            <person name="Kuo A."/>
            <person name="Liang C."/>
            <person name="Lipzen A."/>
            <person name="Lutzoni F."/>
            <person name="Magnuson J."/>
            <person name="Mondo S."/>
            <person name="Nolan M."/>
            <person name="Ohm R."/>
            <person name="Pangilinan J."/>
            <person name="Park H.-J."/>
            <person name="Ramirez L."/>
            <person name="Alfaro M."/>
            <person name="Sun H."/>
            <person name="Tritt A."/>
            <person name="Yoshinaga Y."/>
            <person name="Zwiers L.-H."/>
            <person name="Turgeon B."/>
            <person name="Goodwin S."/>
            <person name="Spatafora J."/>
            <person name="Crous P."/>
            <person name="Grigoriev I."/>
        </authorList>
    </citation>
    <scope>NUCLEOTIDE SEQUENCE</scope>
    <source>
        <strain evidence="6">CBS 109.77</strain>
    </source>
</reference>
<dbReference type="AlphaFoldDB" id="A0A6A6WWQ0"/>
<feature type="compositionally biased region" description="Acidic residues" evidence="4">
    <location>
        <begin position="429"/>
        <end position="456"/>
    </location>
</feature>
<dbReference type="InterPro" id="IPR003653">
    <property type="entry name" value="Peptidase_C48_C"/>
</dbReference>
<dbReference type="SUPFAM" id="SSF54001">
    <property type="entry name" value="Cysteine proteinases"/>
    <property type="match status" value="1"/>
</dbReference>
<evidence type="ECO:0000313" key="6">
    <source>
        <dbReference type="EMBL" id="KAF2788365.1"/>
    </source>
</evidence>
<sequence length="863" mass="99999">MANETEPNGDVLSATHADKAKVIAWKESRLLNSAEDGDYDLTVKDFINYTRYISPKTGWWTDNMVDWSLELLRQNHNLKGSNRTIVLDTWFAGRLYRMGVQKETDGKYVDRQDENPFKKDKDRTKPYEIEGEEVGVDAFQSLQEQYPTCFKNLTGKRYVFIPINNGYANEEWVRDPETTHQGGHWSFIVVDTVSKTAGYIDSLVEVGRGKDGKDKISNIDINGGTAGKVLCGFETFMKYPKGGFKTSTLKWIPRQGNKGENHGSPDSGACGPYVYALMKYILSNRKVLMKGLRESFTKMKKANYIKDINLNTRSTRVEVQTKLWDIRRRKEELNPELHPMNLEKRDLLLTILSPTILEAVMSPNFLTSVFGKLPPEEQRNLLRPEILKATLTRHFLRSVLIAHDNLGSSIDREDYRNDKYDYVCNSEHSDDENDDDDDDDDEDDDDDGGEDEENESDDVKDITDEDLATRITELRNLEGLSPAALQQKLMRFQTEGWLPPSSSDQNFSDWVLETRTKLEKLQVTRAAKEVAFQKWLDRPSGKALNDSLTDAKMKEIMDEGHDIYVDLSAEKAKARHLRNIYRAWKADRARLRADMRDSITANIHLATITLTEYRKELKKRGYPKGYSKSNVPNFATLEADQLKLWEDASPELWTDQDKPHEITRRALLHLKFKKSFKYESEENMSIWKKDAAVFSTEEQRPSEEPRAFMEDKRRMMAHYERKTTHKFLVATDDELRAWARKLPPNYREYIDDAAGSRVRGFLQQWHFQTFKAMSDADIDTWRHVDRELPRDAQNGITSVGRYWLCTRYESGDLESLAGQEVYWPDEEEYRPSRRDEGARPNNNKRKRVAEGGIEAPKKKQRDL</sequence>
<dbReference type="Proteomes" id="UP000799757">
    <property type="component" value="Unassembled WGS sequence"/>
</dbReference>
<evidence type="ECO:0000256" key="4">
    <source>
        <dbReference type="SAM" id="MobiDB-lite"/>
    </source>
</evidence>
<dbReference type="GO" id="GO:0019783">
    <property type="term" value="F:ubiquitin-like protein peptidase activity"/>
    <property type="evidence" value="ECO:0007669"/>
    <property type="project" value="UniProtKB-ARBA"/>
</dbReference>
<evidence type="ECO:0000256" key="1">
    <source>
        <dbReference type="ARBA" id="ARBA00005234"/>
    </source>
</evidence>
<feature type="region of interest" description="Disordered" evidence="4">
    <location>
        <begin position="825"/>
        <end position="863"/>
    </location>
</feature>
<proteinExistence type="inferred from homology"/>
<evidence type="ECO:0000256" key="3">
    <source>
        <dbReference type="ARBA" id="ARBA00022801"/>
    </source>
</evidence>
<gene>
    <name evidence="6" type="ORF">K505DRAFT_421153</name>
</gene>